<comment type="caution">
    <text evidence="2">The sequence shown here is derived from an EMBL/GenBank/DDBJ whole genome shotgun (WGS) entry which is preliminary data.</text>
</comment>
<keyword evidence="3" id="KW-1185">Reference proteome</keyword>
<reference evidence="3" key="1">
    <citation type="submission" date="2017-02" db="EMBL/GenBank/DDBJ databases">
        <authorList>
            <person name="Tafer H."/>
            <person name="Lopandic K."/>
        </authorList>
    </citation>
    <scope>NUCLEOTIDE SEQUENCE [LARGE SCALE GENOMIC DNA]</scope>
    <source>
        <strain evidence="3">CBS 366.77</strain>
    </source>
</reference>
<name>A0A3A2ZFA8_9EURO</name>
<accession>A0A3A2ZFA8</accession>
<organism evidence="2 3">
    <name type="scientific">Aspergillus sclerotialis</name>
    <dbReference type="NCBI Taxonomy" id="2070753"/>
    <lineage>
        <taxon>Eukaryota</taxon>
        <taxon>Fungi</taxon>
        <taxon>Dikarya</taxon>
        <taxon>Ascomycota</taxon>
        <taxon>Pezizomycotina</taxon>
        <taxon>Eurotiomycetes</taxon>
        <taxon>Eurotiomycetidae</taxon>
        <taxon>Eurotiales</taxon>
        <taxon>Aspergillaceae</taxon>
        <taxon>Aspergillus</taxon>
        <taxon>Aspergillus subgen. Polypaecilum</taxon>
    </lineage>
</organism>
<evidence type="ECO:0000313" key="2">
    <source>
        <dbReference type="EMBL" id="RJE16645.1"/>
    </source>
</evidence>
<gene>
    <name evidence="2" type="ORF">PHISCL_11018</name>
</gene>
<evidence type="ECO:0000256" key="1">
    <source>
        <dbReference type="SAM" id="MobiDB-lite"/>
    </source>
</evidence>
<feature type="compositionally biased region" description="Basic and acidic residues" evidence="1">
    <location>
        <begin position="1"/>
        <end position="22"/>
    </location>
</feature>
<sequence>MDEGDRETRDQNETIPPRHPEQAHPGFQSVEGPDLQLRQRRQTRKSLWDDFEGEVYEEVDNMITGRSEHFIYGTGQWM</sequence>
<feature type="region of interest" description="Disordered" evidence="1">
    <location>
        <begin position="1"/>
        <end position="41"/>
    </location>
</feature>
<evidence type="ECO:0000313" key="3">
    <source>
        <dbReference type="Proteomes" id="UP000266188"/>
    </source>
</evidence>
<proteinExistence type="predicted"/>
<protein>
    <submittedName>
        <fullName evidence="2">Uncharacterized protein</fullName>
    </submittedName>
</protein>
<dbReference type="EMBL" id="MVGC01003422">
    <property type="protein sequence ID" value="RJE16645.1"/>
    <property type="molecule type" value="Genomic_DNA"/>
</dbReference>
<dbReference type="Proteomes" id="UP000266188">
    <property type="component" value="Unassembled WGS sequence"/>
</dbReference>
<dbReference type="AlphaFoldDB" id="A0A3A2ZFA8"/>